<name>A0A1R4H7D6_9GAMM</name>
<accession>A0A1R4H7D6</accession>
<evidence type="ECO:0000313" key="1">
    <source>
        <dbReference type="EMBL" id="SJM92163.1"/>
    </source>
</evidence>
<evidence type="ECO:0000313" key="2">
    <source>
        <dbReference type="Proteomes" id="UP000195442"/>
    </source>
</evidence>
<dbReference type="AlphaFoldDB" id="A0A1R4H7D6"/>
<protein>
    <submittedName>
        <fullName evidence="1">Uncharacterized protein</fullName>
    </submittedName>
</protein>
<organism evidence="1 2">
    <name type="scientific">Crenothrix polyspora</name>
    <dbReference type="NCBI Taxonomy" id="360316"/>
    <lineage>
        <taxon>Bacteria</taxon>
        <taxon>Pseudomonadati</taxon>
        <taxon>Pseudomonadota</taxon>
        <taxon>Gammaproteobacteria</taxon>
        <taxon>Methylococcales</taxon>
        <taxon>Crenotrichaceae</taxon>
        <taxon>Crenothrix</taxon>
    </lineage>
</organism>
<dbReference type="Proteomes" id="UP000195442">
    <property type="component" value="Unassembled WGS sequence"/>
</dbReference>
<proteinExistence type="predicted"/>
<sequence>MNTKTFGSWGELCDATHNSQKFQGTYFDIVSPFMDSYVLLQEHFIYTTKRA</sequence>
<keyword evidence="2" id="KW-1185">Reference proteome</keyword>
<gene>
    <name evidence="1" type="ORF">CRENPOLYSF2_2560022</name>
</gene>
<reference evidence="2" key="1">
    <citation type="submission" date="2017-02" db="EMBL/GenBank/DDBJ databases">
        <authorList>
            <person name="Daims H."/>
        </authorList>
    </citation>
    <scope>NUCLEOTIDE SEQUENCE [LARGE SCALE GENOMIC DNA]</scope>
</reference>
<dbReference type="EMBL" id="FUKJ01000175">
    <property type="protein sequence ID" value="SJM92163.1"/>
    <property type="molecule type" value="Genomic_DNA"/>
</dbReference>